<keyword evidence="3" id="KW-1185">Reference proteome</keyword>
<gene>
    <name evidence="2" type="ORF">ElyMa_001440400</name>
</gene>
<feature type="chain" id="PRO_5043864896" evidence="1">
    <location>
        <begin position="21"/>
        <end position="155"/>
    </location>
</feature>
<dbReference type="Proteomes" id="UP000762676">
    <property type="component" value="Unassembled WGS sequence"/>
</dbReference>
<protein>
    <submittedName>
        <fullName evidence="2">Pod-EPPT protein</fullName>
    </submittedName>
</protein>
<dbReference type="AlphaFoldDB" id="A0AAV4IY66"/>
<comment type="caution">
    <text evidence="2">The sequence shown here is derived from an EMBL/GenBank/DDBJ whole genome shotgun (WGS) entry which is preliminary data.</text>
</comment>
<keyword evidence="1" id="KW-0732">Signal</keyword>
<feature type="signal peptide" evidence="1">
    <location>
        <begin position="1"/>
        <end position="20"/>
    </location>
</feature>
<dbReference type="EMBL" id="BMAT01002825">
    <property type="protein sequence ID" value="GFS15075.1"/>
    <property type="molecule type" value="Genomic_DNA"/>
</dbReference>
<evidence type="ECO:0000313" key="3">
    <source>
        <dbReference type="Proteomes" id="UP000762676"/>
    </source>
</evidence>
<organism evidence="2 3">
    <name type="scientific">Elysia marginata</name>
    <dbReference type="NCBI Taxonomy" id="1093978"/>
    <lineage>
        <taxon>Eukaryota</taxon>
        <taxon>Metazoa</taxon>
        <taxon>Spiralia</taxon>
        <taxon>Lophotrochozoa</taxon>
        <taxon>Mollusca</taxon>
        <taxon>Gastropoda</taxon>
        <taxon>Heterobranchia</taxon>
        <taxon>Euthyneura</taxon>
        <taxon>Panpulmonata</taxon>
        <taxon>Sacoglossa</taxon>
        <taxon>Placobranchoidea</taxon>
        <taxon>Plakobranchidae</taxon>
        <taxon>Elysia</taxon>
    </lineage>
</organism>
<evidence type="ECO:0000256" key="1">
    <source>
        <dbReference type="SAM" id="SignalP"/>
    </source>
</evidence>
<name>A0AAV4IY66_9GAST</name>
<sequence>MYATALFLILTGCFPLMISSTSIIPDVGCAPVNVGYQVGEDHVAFSRGCYHSGGSHKLFPATADPMVNFRGQIDWALWGEQGSGKQVIVKCAQTALERGAPSFGIEFYGECYTGSDADLSLGEVTEADGCSQLCGGDTGAANVVFVFDLFEWYTE</sequence>
<accession>A0AAV4IY66</accession>
<proteinExistence type="predicted"/>
<reference evidence="2 3" key="1">
    <citation type="journal article" date="2021" name="Elife">
        <title>Chloroplast acquisition without the gene transfer in kleptoplastic sea slugs, Plakobranchus ocellatus.</title>
        <authorList>
            <person name="Maeda T."/>
            <person name="Takahashi S."/>
            <person name="Yoshida T."/>
            <person name="Shimamura S."/>
            <person name="Takaki Y."/>
            <person name="Nagai Y."/>
            <person name="Toyoda A."/>
            <person name="Suzuki Y."/>
            <person name="Arimoto A."/>
            <person name="Ishii H."/>
            <person name="Satoh N."/>
            <person name="Nishiyama T."/>
            <person name="Hasebe M."/>
            <person name="Maruyama T."/>
            <person name="Minagawa J."/>
            <person name="Obokata J."/>
            <person name="Shigenobu S."/>
        </authorList>
    </citation>
    <scope>NUCLEOTIDE SEQUENCE [LARGE SCALE GENOMIC DNA]</scope>
</reference>
<evidence type="ECO:0000313" key="2">
    <source>
        <dbReference type="EMBL" id="GFS15075.1"/>
    </source>
</evidence>